<sequence length="62" mass="6735">MIIELKTRRRWIVSVLAAVAEAEAARPPARVAAKPSARRLRPGEKGFASRLKAATRPMAPAD</sequence>
<gene>
    <name evidence="2" type="ORF">ACFOD6_01795</name>
</gene>
<evidence type="ECO:0000313" key="2">
    <source>
        <dbReference type="EMBL" id="MFC3084770.1"/>
    </source>
</evidence>
<name>A0ABV7DPM1_9RHOB</name>
<evidence type="ECO:0000256" key="1">
    <source>
        <dbReference type="SAM" id="MobiDB-lite"/>
    </source>
</evidence>
<keyword evidence="3" id="KW-1185">Reference proteome</keyword>
<protein>
    <submittedName>
        <fullName evidence="2">Uncharacterized protein</fullName>
    </submittedName>
</protein>
<dbReference type="RefSeq" id="WP_197642578.1">
    <property type="nucleotide sequence ID" value="NZ_JAEACP010000005.1"/>
</dbReference>
<reference evidence="3" key="1">
    <citation type="journal article" date="2019" name="Int. J. Syst. Evol. Microbiol.">
        <title>The Global Catalogue of Microorganisms (GCM) 10K type strain sequencing project: providing services to taxonomists for standard genome sequencing and annotation.</title>
        <authorList>
            <consortium name="The Broad Institute Genomics Platform"/>
            <consortium name="The Broad Institute Genome Sequencing Center for Infectious Disease"/>
            <person name="Wu L."/>
            <person name="Ma J."/>
        </authorList>
    </citation>
    <scope>NUCLEOTIDE SEQUENCE [LARGE SCALE GENOMIC DNA]</scope>
    <source>
        <strain evidence="3">KCTC 62102</strain>
    </source>
</reference>
<dbReference type="Proteomes" id="UP001595445">
    <property type="component" value="Unassembled WGS sequence"/>
</dbReference>
<proteinExistence type="predicted"/>
<organism evidence="2 3">
    <name type="scientific">Tabrizicola soli</name>
    <dbReference type="NCBI Taxonomy" id="2185115"/>
    <lineage>
        <taxon>Bacteria</taxon>
        <taxon>Pseudomonadati</taxon>
        <taxon>Pseudomonadota</taxon>
        <taxon>Alphaproteobacteria</taxon>
        <taxon>Rhodobacterales</taxon>
        <taxon>Paracoccaceae</taxon>
        <taxon>Tabrizicola</taxon>
    </lineage>
</organism>
<feature type="region of interest" description="Disordered" evidence="1">
    <location>
        <begin position="30"/>
        <end position="62"/>
    </location>
</feature>
<comment type="caution">
    <text evidence="2">The sequence shown here is derived from an EMBL/GenBank/DDBJ whole genome shotgun (WGS) entry which is preliminary data.</text>
</comment>
<evidence type="ECO:0000313" key="3">
    <source>
        <dbReference type="Proteomes" id="UP001595445"/>
    </source>
</evidence>
<accession>A0ABV7DPM1</accession>
<dbReference type="EMBL" id="JBHRSM010000001">
    <property type="protein sequence ID" value="MFC3084770.1"/>
    <property type="molecule type" value="Genomic_DNA"/>
</dbReference>